<dbReference type="EMBL" id="JACHMX010000001">
    <property type="protein sequence ID" value="MBB5855087.1"/>
    <property type="molecule type" value="Genomic_DNA"/>
</dbReference>
<accession>A0A841B711</accession>
<dbReference type="CDD" id="cd02440">
    <property type="entry name" value="AdoMet_MTases"/>
    <property type="match status" value="1"/>
</dbReference>
<organism evidence="2 3">
    <name type="scientific">Amycolatopsis umgeniensis</name>
    <dbReference type="NCBI Taxonomy" id="336628"/>
    <lineage>
        <taxon>Bacteria</taxon>
        <taxon>Bacillati</taxon>
        <taxon>Actinomycetota</taxon>
        <taxon>Actinomycetes</taxon>
        <taxon>Pseudonocardiales</taxon>
        <taxon>Pseudonocardiaceae</taxon>
        <taxon>Amycolatopsis</taxon>
    </lineage>
</organism>
<comment type="caution">
    <text evidence="2">The sequence shown here is derived from an EMBL/GenBank/DDBJ whole genome shotgun (WGS) entry which is preliminary data.</text>
</comment>
<dbReference type="InterPro" id="IPR041698">
    <property type="entry name" value="Methyltransf_25"/>
</dbReference>
<dbReference type="InterPro" id="IPR029063">
    <property type="entry name" value="SAM-dependent_MTases_sf"/>
</dbReference>
<keyword evidence="2" id="KW-0808">Transferase</keyword>
<protein>
    <submittedName>
        <fullName evidence="2">SAM-dependent methyltransferase</fullName>
    </submittedName>
</protein>
<proteinExistence type="predicted"/>
<dbReference type="PANTHER" id="PTHR42912">
    <property type="entry name" value="METHYLTRANSFERASE"/>
    <property type="match status" value="1"/>
</dbReference>
<dbReference type="RefSeq" id="WP_184899508.1">
    <property type="nucleotide sequence ID" value="NZ_JACHMX010000001.1"/>
</dbReference>
<reference evidence="2 3" key="1">
    <citation type="submission" date="2020-08" db="EMBL/GenBank/DDBJ databases">
        <title>Sequencing the genomes of 1000 actinobacteria strains.</title>
        <authorList>
            <person name="Klenk H.-P."/>
        </authorList>
    </citation>
    <scope>NUCLEOTIDE SEQUENCE [LARGE SCALE GENOMIC DNA]</scope>
    <source>
        <strain evidence="2 3">DSM 45272</strain>
    </source>
</reference>
<dbReference type="Pfam" id="PF13649">
    <property type="entry name" value="Methyltransf_25"/>
    <property type="match status" value="1"/>
</dbReference>
<gene>
    <name evidence="2" type="ORF">HDA45_005174</name>
</gene>
<dbReference type="AlphaFoldDB" id="A0A841B711"/>
<evidence type="ECO:0000259" key="1">
    <source>
        <dbReference type="Pfam" id="PF13649"/>
    </source>
</evidence>
<dbReference type="Gene3D" id="3.40.50.150">
    <property type="entry name" value="Vaccinia Virus protein VP39"/>
    <property type="match status" value="1"/>
</dbReference>
<name>A0A841B711_9PSEU</name>
<dbReference type="InterPro" id="IPR050508">
    <property type="entry name" value="Methyltransf_Superfamily"/>
</dbReference>
<sequence length="216" mass="23591">MTDQTRRSYDLVADRYAEELGDELRHKPLDRALLGAFAELVRDGTVADVGCGPGQIAAYLAARGQRVVGMDLSTSMCEAVRRRTSLPACAADMTALPVRDGALAGLVCLYATIHLDDDRRAAAHREFARVLRPGGYVLLSFHVSDPDFPAGGVKTLATWWDRDVELSFRFLDPDAEIAASRSAGLELVARLDRGPHDGVEHPSERCSLLMRRATLT</sequence>
<dbReference type="SUPFAM" id="SSF53335">
    <property type="entry name" value="S-adenosyl-L-methionine-dependent methyltransferases"/>
    <property type="match status" value="1"/>
</dbReference>
<dbReference type="GO" id="GO:0032259">
    <property type="term" value="P:methylation"/>
    <property type="evidence" value="ECO:0007669"/>
    <property type="project" value="UniProtKB-KW"/>
</dbReference>
<dbReference type="Proteomes" id="UP000580861">
    <property type="component" value="Unassembled WGS sequence"/>
</dbReference>
<evidence type="ECO:0000313" key="3">
    <source>
        <dbReference type="Proteomes" id="UP000580861"/>
    </source>
</evidence>
<keyword evidence="3" id="KW-1185">Reference proteome</keyword>
<dbReference type="GO" id="GO:0008168">
    <property type="term" value="F:methyltransferase activity"/>
    <property type="evidence" value="ECO:0007669"/>
    <property type="project" value="UniProtKB-KW"/>
</dbReference>
<evidence type="ECO:0000313" key="2">
    <source>
        <dbReference type="EMBL" id="MBB5855087.1"/>
    </source>
</evidence>
<feature type="domain" description="Methyltransferase" evidence="1">
    <location>
        <begin position="46"/>
        <end position="135"/>
    </location>
</feature>
<keyword evidence="2" id="KW-0489">Methyltransferase</keyword>